<accession>A0A143QJL8</accession>
<dbReference type="Gene3D" id="1.20.1740.10">
    <property type="entry name" value="Amino acid/polyamine transporter I"/>
    <property type="match status" value="1"/>
</dbReference>
<feature type="transmembrane region" description="Helical" evidence="6">
    <location>
        <begin position="407"/>
        <end position="425"/>
    </location>
</feature>
<evidence type="ECO:0000313" key="7">
    <source>
        <dbReference type="EMBL" id="AMY23365.1"/>
    </source>
</evidence>
<dbReference type="PANTHER" id="PTHR42770">
    <property type="entry name" value="AMINO ACID TRANSPORTER-RELATED"/>
    <property type="match status" value="1"/>
</dbReference>
<feature type="transmembrane region" description="Helical" evidence="6">
    <location>
        <begin position="67"/>
        <end position="92"/>
    </location>
</feature>
<dbReference type="PANTHER" id="PTHR42770:SF7">
    <property type="entry name" value="MEMBRANE PROTEIN"/>
    <property type="match status" value="1"/>
</dbReference>
<comment type="subcellular location">
    <subcellularLocation>
        <location evidence="1">Cell membrane</location>
        <topology evidence="1">Multi-pass membrane protein</topology>
    </subcellularLocation>
</comment>
<evidence type="ECO:0000256" key="1">
    <source>
        <dbReference type="ARBA" id="ARBA00004651"/>
    </source>
</evidence>
<dbReference type="InterPro" id="IPR002293">
    <property type="entry name" value="AA/rel_permease1"/>
</dbReference>
<feature type="transmembrane region" description="Helical" evidence="6">
    <location>
        <begin position="253"/>
        <end position="272"/>
    </location>
</feature>
<feature type="transmembrane region" description="Helical" evidence="6">
    <location>
        <begin position="374"/>
        <end position="395"/>
    </location>
</feature>
<proteinExistence type="predicted"/>
<evidence type="ECO:0000256" key="6">
    <source>
        <dbReference type="SAM" id="Phobius"/>
    </source>
</evidence>
<dbReference type="GO" id="GO:0022857">
    <property type="term" value="F:transmembrane transporter activity"/>
    <property type="evidence" value="ECO:0007669"/>
    <property type="project" value="InterPro"/>
</dbReference>
<dbReference type="Proteomes" id="UP000076038">
    <property type="component" value="Chromosome"/>
</dbReference>
<evidence type="ECO:0000256" key="3">
    <source>
        <dbReference type="ARBA" id="ARBA00022692"/>
    </source>
</evidence>
<dbReference type="Pfam" id="PF13520">
    <property type="entry name" value="AA_permease_2"/>
    <property type="match status" value="1"/>
</dbReference>
<dbReference type="OrthoDB" id="3790922at2"/>
<keyword evidence="4 6" id="KW-1133">Transmembrane helix</keyword>
<feature type="transmembrane region" description="Helical" evidence="6">
    <location>
        <begin position="113"/>
        <end position="134"/>
    </location>
</feature>
<dbReference type="AlphaFoldDB" id="A0A143QJL8"/>
<keyword evidence="3 6" id="KW-0812">Transmembrane</keyword>
<dbReference type="PIRSF" id="PIRSF006060">
    <property type="entry name" value="AA_transporter"/>
    <property type="match status" value="1"/>
</dbReference>
<feature type="transmembrane region" description="Helical" evidence="6">
    <location>
        <begin position="344"/>
        <end position="362"/>
    </location>
</feature>
<evidence type="ECO:0000256" key="2">
    <source>
        <dbReference type="ARBA" id="ARBA00022475"/>
    </source>
</evidence>
<feature type="transmembrane region" description="Helical" evidence="6">
    <location>
        <begin position="182"/>
        <end position="202"/>
    </location>
</feature>
<keyword evidence="2" id="KW-1003">Cell membrane</keyword>
<dbReference type="InterPro" id="IPR050367">
    <property type="entry name" value="APC_superfamily"/>
</dbReference>
<dbReference type="PATRIC" id="fig|1653479.3.peg.2085"/>
<gene>
    <name evidence="7" type="primary">yhdG_1</name>
    <name evidence="7" type="ORF">A3Q41_02063</name>
</gene>
<protein>
    <submittedName>
        <fullName evidence="7">Putative amino acid permease YhdG</fullName>
    </submittedName>
</protein>
<organism evidence="7 8">
    <name type="scientific">Rhodococcoides fascians</name>
    <name type="common">Rhodococcus fascians</name>
    <dbReference type="NCBI Taxonomy" id="1828"/>
    <lineage>
        <taxon>Bacteria</taxon>
        <taxon>Bacillati</taxon>
        <taxon>Actinomycetota</taxon>
        <taxon>Actinomycetes</taxon>
        <taxon>Mycobacteriales</taxon>
        <taxon>Nocardiaceae</taxon>
        <taxon>Rhodococcoides</taxon>
    </lineage>
</organism>
<feature type="transmembrane region" description="Helical" evidence="6">
    <location>
        <begin position="40"/>
        <end position="61"/>
    </location>
</feature>
<evidence type="ECO:0000256" key="5">
    <source>
        <dbReference type="ARBA" id="ARBA00023136"/>
    </source>
</evidence>
<evidence type="ECO:0000313" key="8">
    <source>
        <dbReference type="Proteomes" id="UP000076038"/>
    </source>
</evidence>
<name>A0A143QJL8_RHOFA</name>
<feature type="transmembrane region" description="Helical" evidence="6">
    <location>
        <begin position="154"/>
        <end position="175"/>
    </location>
</feature>
<feature type="transmembrane region" description="Helical" evidence="6">
    <location>
        <begin position="431"/>
        <end position="452"/>
    </location>
</feature>
<dbReference type="RefSeq" id="WP_063216507.1">
    <property type="nucleotide sequence ID" value="NZ_CP015220.1"/>
</dbReference>
<evidence type="ECO:0000256" key="4">
    <source>
        <dbReference type="ARBA" id="ARBA00022989"/>
    </source>
</evidence>
<dbReference type="GO" id="GO:0005886">
    <property type="term" value="C:plasma membrane"/>
    <property type="evidence" value="ECO:0007669"/>
    <property type="project" value="UniProtKB-SubCell"/>
</dbReference>
<reference evidence="8" key="2">
    <citation type="submission" date="2016-04" db="EMBL/GenBank/DDBJ databases">
        <title>Complete Genome and Plasmid Sequences for Rhodococcus fascians D188 and Draft Sequences for Rhodococcus spp. Isolates PBTS 1 and PBTS 2.</title>
        <authorList>
            <person name="Stamer R."/>
            <person name="Vereecke D."/>
            <person name="Zhang Y."/>
            <person name="Schilkey F."/>
            <person name="Devitt N."/>
            <person name="Randall J."/>
        </authorList>
    </citation>
    <scope>NUCLEOTIDE SEQUENCE [LARGE SCALE GENOMIC DNA]</scope>
    <source>
        <strain evidence="8">PBTS2</strain>
    </source>
</reference>
<keyword evidence="8" id="KW-1185">Reference proteome</keyword>
<keyword evidence="5 6" id="KW-0472">Membrane</keyword>
<feature type="transmembrane region" description="Helical" evidence="6">
    <location>
        <begin position="292"/>
        <end position="323"/>
    </location>
</feature>
<reference evidence="7 8" key="1">
    <citation type="journal article" date="2016" name="Genome Announc.">
        <title>Complete Genome and Plasmid Sequences for Rhodococcus fascians D188 and Draft Sequences for Rhodococcus Isolates PBTS 1 and PBTS 2.</title>
        <authorList>
            <person name="Stamler R.A."/>
            <person name="Vereecke D."/>
            <person name="Zhang Y."/>
            <person name="Schilkey F."/>
            <person name="Devitt N."/>
            <person name="Randall J.J."/>
        </authorList>
    </citation>
    <scope>NUCLEOTIDE SEQUENCE [LARGE SCALE GENOMIC DNA]</scope>
    <source>
        <strain evidence="7 8">PBTS2</strain>
    </source>
</reference>
<dbReference type="KEGG" id="rhs:A3Q41_02063"/>
<feature type="transmembrane region" description="Helical" evidence="6">
    <location>
        <begin position="214"/>
        <end position="232"/>
    </location>
</feature>
<dbReference type="EMBL" id="CP015220">
    <property type="protein sequence ID" value="AMY23365.1"/>
    <property type="molecule type" value="Genomic_DNA"/>
</dbReference>
<sequence length="499" mass="52469">MNTSALRAALEQAALTERPINPVYSPLSALGRKQLTPFDLLGQSMSTMAPATCMVFIALWMSTFEVGSAGLVAIVGATFVMTLVAFCIRQFTLRLAASGSLYSFVAHGLGKRATLTAAAVLLVGYVGVSISVLSNAGANLVKVADVSGLHLGGGSVMIASALVAVIVVSIAVRGVRFASRTILVIEICTLVLITALLMRAPVELDVANTSTDAPIGFVLFLAMQTVLSLAGFESAAFFGPEARTPLRSVSRTLLVSPLLVGALYVFAGWAGMTGHAGTLLNAYFGGVDSGSSLLLVMAVNIGVCSSWIASTLGFAQAGSRLLFSMSIEKIVPSFLDRVHPRFRTPWAGVVIFVGVSLFGSLWHDPDHAPDNYDVVIEIALVLGYTMVSIAALRFLGRISEHTVWTRLCGLCAAAAGSGLLVFAVIDTARSGAWAYIAWFVALGASGTIWHLFLRWFRPESIDAIGVFDSVETADLLPGSADLEMSAAGKPVLTPPRHGR</sequence>